<dbReference type="InterPro" id="IPR001128">
    <property type="entry name" value="Cyt_P450"/>
</dbReference>
<comment type="similarity">
    <text evidence="1 8">Belongs to the cytochrome P450 family.</text>
</comment>
<evidence type="ECO:0000256" key="5">
    <source>
        <dbReference type="ARBA" id="ARBA00023004"/>
    </source>
</evidence>
<comment type="cofactor">
    <cofactor evidence="7">
        <name>heme</name>
        <dbReference type="ChEBI" id="CHEBI:30413"/>
    </cofactor>
</comment>
<keyword evidence="2 7" id="KW-0349">Heme</keyword>
<dbReference type="InterPro" id="IPR002401">
    <property type="entry name" value="Cyt_P450_E_grp-I"/>
</dbReference>
<dbReference type="Proteomes" id="UP001652660">
    <property type="component" value="Chromosome 8e"/>
</dbReference>
<accession>A0A6P6TUB1</accession>
<keyword evidence="6 8" id="KW-0503">Monooxygenase</keyword>
<sequence length="538" mass="60295">MPAEVRSPIVDKGLLYLERENQNYTSLASISPCPKMEMQLPSFALTALFLLLPILLLLVKGTKRSKNSHVSKKMPPGPMQLPFIGNLHQMVGSLPHHTLKKLADKYGPLMHLQLGELSTIIISSPKLAKEVLQSNSLAFANRPQIIVARVMLYNSLGVTFSPYGDYWNQMRQLYIMELLGPKSTESFFRVMEDEISNMVMSIKESEGKPVVVIDEILKYLNSTISRASVGRLCKDQDALILATREAASLAGVFNLADIFPSLKILQLLSGLKPKLDKLCKILDDILDDIISNHEKTKNSTAEEDIVDILLRLKNSNESRFPITNNNIKAIIFELAVAGTITSAVATEWAIAEMLKNPRVMAKAQAEVRQAFERKKNIGVNDVQELKYLKLVIKESLRLHPPGPLLAPRECREECKIGDYIIPSGTVTITNAWAMARDPEYWNDPERFEPERFYNSSIDFRGNDLELIPFGAGKRLCPGINFAVTNIELLLAHLLYHFDWKLPGGISPEDLDMAERFGAAASRKNELRLLPKTYAPSDV</sequence>
<evidence type="ECO:0000256" key="2">
    <source>
        <dbReference type="ARBA" id="ARBA00022617"/>
    </source>
</evidence>
<dbReference type="InterPro" id="IPR017972">
    <property type="entry name" value="Cyt_P450_CS"/>
</dbReference>
<keyword evidence="9" id="KW-0472">Membrane</keyword>
<proteinExistence type="inferred from homology"/>
<keyword evidence="9" id="KW-1133">Transmembrane helix</keyword>
<dbReference type="GO" id="GO:0005506">
    <property type="term" value="F:iron ion binding"/>
    <property type="evidence" value="ECO:0007669"/>
    <property type="project" value="InterPro"/>
</dbReference>
<keyword evidence="5 7" id="KW-0408">Iron</keyword>
<dbReference type="GO" id="GO:0020037">
    <property type="term" value="F:heme binding"/>
    <property type="evidence" value="ECO:0007669"/>
    <property type="project" value="InterPro"/>
</dbReference>
<gene>
    <name evidence="11" type="primary">LOC113703919</name>
</gene>
<dbReference type="Gene3D" id="1.10.630.10">
    <property type="entry name" value="Cytochrome P450"/>
    <property type="match status" value="1"/>
</dbReference>
<evidence type="ECO:0000256" key="3">
    <source>
        <dbReference type="ARBA" id="ARBA00022723"/>
    </source>
</evidence>
<evidence type="ECO:0000313" key="10">
    <source>
        <dbReference type="Proteomes" id="UP001652660"/>
    </source>
</evidence>
<feature type="binding site" description="axial binding residue" evidence="7">
    <location>
        <position position="476"/>
    </location>
    <ligand>
        <name>heme</name>
        <dbReference type="ChEBI" id="CHEBI:30413"/>
    </ligand>
    <ligandPart>
        <name>Fe</name>
        <dbReference type="ChEBI" id="CHEBI:18248"/>
    </ligandPart>
</feature>
<dbReference type="OrthoDB" id="2789670at2759"/>
<dbReference type="PROSITE" id="PS00086">
    <property type="entry name" value="CYTOCHROME_P450"/>
    <property type="match status" value="1"/>
</dbReference>
<dbReference type="PRINTS" id="PR00385">
    <property type="entry name" value="P450"/>
</dbReference>
<evidence type="ECO:0000256" key="7">
    <source>
        <dbReference type="PIRSR" id="PIRSR602401-1"/>
    </source>
</evidence>
<name>A0A6P6TUB1_COFAR</name>
<dbReference type="GO" id="GO:0004497">
    <property type="term" value="F:monooxygenase activity"/>
    <property type="evidence" value="ECO:0007669"/>
    <property type="project" value="UniProtKB-KW"/>
</dbReference>
<reference evidence="11" key="2">
    <citation type="submission" date="2025-08" db="UniProtKB">
        <authorList>
            <consortium name="RefSeq"/>
        </authorList>
    </citation>
    <scope>IDENTIFICATION</scope>
    <source>
        <tissue evidence="11">Leaves</tissue>
    </source>
</reference>
<dbReference type="FunFam" id="1.10.630.10:FF:000043">
    <property type="entry name" value="Cytochrome P450 99A2"/>
    <property type="match status" value="1"/>
</dbReference>
<dbReference type="GO" id="GO:0016705">
    <property type="term" value="F:oxidoreductase activity, acting on paired donors, with incorporation or reduction of molecular oxygen"/>
    <property type="evidence" value="ECO:0007669"/>
    <property type="project" value="InterPro"/>
</dbReference>
<dbReference type="GeneID" id="113703919"/>
<keyword evidence="4 8" id="KW-0560">Oxidoreductase</keyword>
<dbReference type="PRINTS" id="PR00463">
    <property type="entry name" value="EP450I"/>
</dbReference>
<feature type="transmembrane region" description="Helical" evidence="9">
    <location>
        <begin position="40"/>
        <end position="59"/>
    </location>
</feature>
<evidence type="ECO:0000256" key="8">
    <source>
        <dbReference type="RuleBase" id="RU000461"/>
    </source>
</evidence>
<evidence type="ECO:0000256" key="4">
    <source>
        <dbReference type="ARBA" id="ARBA00023002"/>
    </source>
</evidence>
<dbReference type="AlphaFoldDB" id="A0A6P6TUB1"/>
<dbReference type="SUPFAM" id="SSF48264">
    <property type="entry name" value="Cytochrome P450"/>
    <property type="match status" value="1"/>
</dbReference>
<dbReference type="RefSeq" id="XP_027081241.1">
    <property type="nucleotide sequence ID" value="XM_027225440.2"/>
</dbReference>
<evidence type="ECO:0000256" key="9">
    <source>
        <dbReference type="SAM" id="Phobius"/>
    </source>
</evidence>
<dbReference type="InterPro" id="IPR052306">
    <property type="entry name" value="CYP450_71D"/>
</dbReference>
<dbReference type="CDD" id="cd11072">
    <property type="entry name" value="CYP71-like"/>
    <property type="match status" value="1"/>
</dbReference>
<keyword evidence="10" id="KW-1185">Reference proteome</keyword>
<evidence type="ECO:0000313" key="11">
    <source>
        <dbReference type="RefSeq" id="XP_027081241.1"/>
    </source>
</evidence>
<dbReference type="PANTHER" id="PTHR47953:SF16">
    <property type="entry name" value="CYTOCHROME P450 71D8"/>
    <property type="match status" value="1"/>
</dbReference>
<dbReference type="InterPro" id="IPR036396">
    <property type="entry name" value="Cyt_P450_sf"/>
</dbReference>
<dbReference type="Pfam" id="PF00067">
    <property type="entry name" value="p450"/>
    <property type="match status" value="1"/>
</dbReference>
<dbReference type="GO" id="GO:0009821">
    <property type="term" value="P:alkaloid biosynthetic process"/>
    <property type="evidence" value="ECO:0007669"/>
    <property type="project" value="UniProtKB-ARBA"/>
</dbReference>
<keyword evidence="3 7" id="KW-0479">Metal-binding</keyword>
<reference evidence="10" key="1">
    <citation type="journal article" date="2025" name="Foods">
        <title>Unveiling the Microbial Signatures of Arabica Coffee Cherries: Insights into Ripeness Specific Diversity, Functional Traits, and Implications for Quality and Safety.</title>
        <authorList>
            <consortium name="RefSeq"/>
            <person name="Tenea G.N."/>
            <person name="Cifuentes V."/>
            <person name="Reyes P."/>
            <person name="Cevallos-Vallejos M."/>
        </authorList>
    </citation>
    <scope>NUCLEOTIDE SEQUENCE [LARGE SCALE GENOMIC DNA]</scope>
</reference>
<evidence type="ECO:0000256" key="1">
    <source>
        <dbReference type="ARBA" id="ARBA00010617"/>
    </source>
</evidence>
<keyword evidence="9" id="KW-0812">Transmembrane</keyword>
<evidence type="ECO:0000256" key="6">
    <source>
        <dbReference type="ARBA" id="ARBA00023033"/>
    </source>
</evidence>
<dbReference type="PANTHER" id="PTHR47953">
    <property type="entry name" value="OS08G0105600 PROTEIN"/>
    <property type="match status" value="1"/>
</dbReference>
<protein>
    <submittedName>
        <fullName evidence="11">Sarpagan bridge enzyme-like</fullName>
    </submittedName>
</protein>
<organism evidence="10 11">
    <name type="scientific">Coffea arabica</name>
    <name type="common">Arabian coffee</name>
    <dbReference type="NCBI Taxonomy" id="13443"/>
    <lineage>
        <taxon>Eukaryota</taxon>
        <taxon>Viridiplantae</taxon>
        <taxon>Streptophyta</taxon>
        <taxon>Embryophyta</taxon>
        <taxon>Tracheophyta</taxon>
        <taxon>Spermatophyta</taxon>
        <taxon>Magnoliopsida</taxon>
        <taxon>eudicotyledons</taxon>
        <taxon>Gunneridae</taxon>
        <taxon>Pentapetalae</taxon>
        <taxon>asterids</taxon>
        <taxon>lamiids</taxon>
        <taxon>Gentianales</taxon>
        <taxon>Rubiaceae</taxon>
        <taxon>Ixoroideae</taxon>
        <taxon>Gardenieae complex</taxon>
        <taxon>Bertiereae - Coffeeae clade</taxon>
        <taxon>Coffeeae</taxon>
        <taxon>Coffea</taxon>
    </lineage>
</organism>